<proteinExistence type="predicted"/>
<reference evidence="1" key="1">
    <citation type="journal article" date="2015" name="Nature">
        <title>Complex archaea that bridge the gap between prokaryotes and eukaryotes.</title>
        <authorList>
            <person name="Spang A."/>
            <person name="Saw J.H."/>
            <person name="Jorgensen S.L."/>
            <person name="Zaremba-Niedzwiedzka K."/>
            <person name="Martijn J."/>
            <person name="Lind A.E."/>
            <person name="van Eijk R."/>
            <person name="Schleper C."/>
            <person name="Guy L."/>
            <person name="Ettema T.J."/>
        </authorList>
    </citation>
    <scope>NUCLEOTIDE SEQUENCE</scope>
</reference>
<name>A0A0F9WLB4_9ZZZZ</name>
<organism evidence="1">
    <name type="scientific">marine sediment metagenome</name>
    <dbReference type="NCBI Taxonomy" id="412755"/>
    <lineage>
        <taxon>unclassified sequences</taxon>
        <taxon>metagenomes</taxon>
        <taxon>ecological metagenomes</taxon>
    </lineage>
</organism>
<evidence type="ECO:0000313" key="1">
    <source>
        <dbReference type="EMBL" id="KKN86811.1"/>
    </source>
</evidence>
<gene>
    <name evidence="1" type="ORF">LCGC14_0263700</name>
</gene>
<protein>
    <submittedName>
        <fullName evidence="1">Uncharacterized protein</fullName>
    </submittedName>
</protein>
<comment type="caution">
    <text evidence="1">The sequence shown here is derived from an EMBL/GenBank/DDBJ whole genome shotgun (WGS) entry which is preliminary data.</text>
</comment>
<sequence>MSENELDKVIWQESHAADERERHLDRLKELTGRDYVIEDDYDPMFTEARNFLRYCIREHPSETAEDHMKAIVDEIHDNLKQVVKALATTPKSTDKEE</sequence>
<accession>A0A0F9WLB4</accession>
<dbReference type="AlphaFoldDB" id="A0A0F9WLB4"/>
<dbReference type="EMBL" id="LAZR01000143">
    <property type="protein sequence ID" value="KKN86811.1"/>
    <property type="molecule type" value="Genomic_DNA"/>
</dbReference>